<accession>A0A3B0YLT9</accession>
<keyword evidence="2" id="KW-0328">Glycosyltransferase</keyword>
<keyword evidence="3" id="KW-0808">Transferase</keyword>
<evidence type="ECO:0000256" key="3">
    <source>
        <dbReference type="ARBA" id="ARBA00022679"/>
    </source>
</evidence>
<dbReference type="Pfam" id="PF00852">
    <property type="entry name" value="Glyco_transf_10"/>
    <property type="match status" value="1"/>
</dbReference>
<dbReference type="EMBL" id="UOFL01000232">
    <property type="protein sequence ID" value="VAW81918.1"/>
    <property type="molecule type" value="Genomic_DNA"/>
</dbReference>
<dbReference type="GO" id="GO:0046920">
    <property type="term" value="F:alpha-(1-&gt;3)-fucosyltransferase activity"/>
    <property type="evidence" value="ECO:0007669"/>
    <property type="project" value="TreeGrafter"/>
</dbReference>
<feature type="domain" description="Fucosyltransferase C-terminal" evidence="4">
    <location>
        <begin position="142"/>
        <end position="260"/>
    </location>
</feature>
<dbReference type="GO" id="GO:0016020">
    <property type="term" value="C:membrane"/>
    <property type="evidence" value="ECO:0007669"/>
    <property type="project" value="InterPro"/>
</dbReference>
<proteinExistence type="inferred from homology"/>
<sequence>MIKVKFICNDVSEYYRAQLPDQHPRWGECQFIFDDDNNDYDWLVIYDDVPATIENGKKIPGKIDLCCAPAHTILVTMEPSNIKIYGQYFVEQFGHVLTSQEFSALRHPHRVFSQPALRWFFGRGPKNIMTFDQLQTADSYPKSKIMASVCSTKQQKHTLHYKRYHFIQHIKQQFPDMDLFGHGVREMDDKAEALSDYKYHIAIENHYAIHHWTEKLSDPYLAYCLPIYYGCPNIDDYFPKDSYIAIDINDPQGACEIIKKAIQNNEYEKRLPAIRQAREKVLNQYNLFNVLNNIVTQHHTESAQAEKNKELLSRHAARKRYPMRGLRDLLKKAKVQIKNRFLNY</sequence>
<dbReference type="Gene3D" id="3.40.50.11660">
    <property type="entry name" value="Glycosyl transferase family 10, C-terminal domain"/>
    <property type="match status" value="1"/>
</dbReference>
<dbReference type="InterPro" id="IPR038577">
    <property type="entry name" value="GT10-like_C_sf"/>
</dbReference>
<gene>
    <name evidence="5" type="ORF">MNBD_GAMMA12-1944</name>
</gene>
<reference evidence="5" key="1">
    <citation type="submission" date="2018-06" db="EMBL/GenBank/DDBJ databases">
        <authorList>
            <person name="Zhirakovskaya E."/>
        </authorList>
    </citation>
    <scope>NUCLEOTIDE SEQUENCE</scope>
</reference>
<dbReference type="AlphaFoldDB" id="A0A3B0YLT9"/>
<dbReference type="SUPFAM" id="SSF53756">
    <property type="entry name" value="UDP-Glycosyltransferase/glycogen phosphorylase"/>
    <property type="match status" value="1"/>
</dbReference>
<comment type="similarity">
    <text evidence="1">Belongs to the glycosyltransferase 10 family.</text>
</comment>
<protein>
    <recommendedName>
        <fullName evidence="4">Fucosyltransferase C-terminal domain-containing protein</fullName>
    </recommendedName>
</protein>
<evidence type="ECO:0000256" key="1">
    <source>
        <dbReference type="ARBA" id="ARBA00008919"/>
    </source>
</evidence>
<evidence type="ECO:0000256" key="2">
    <source>
        <dbReference type="ARBA" id="ARBA00022676"/>
    </source>
</evidence>
<organism evidence="5">
    <name type="scientific">hydrothermal vent metagenome</name>
    <dbReference type="NCBI Taxonomy" id="652676"/>
    <lineage>
        <taxon>unclassified sequences</taxon>
        <taxon>metagenomes</taxon>
        <taxon>ecological metagenomes</taxon>
    </lineage>
</organism>
<dbReference type="InterPro" id="IPR001503">
    <property type="entry name" value="Glyco_trans_10"/>
</dbReference>
<dbReference type="PANTHER" id="PTHR11929:SF194">
    <property type="entry name" value="ALPHA-(1,3)-FUCOSYLTRANSFERASE 10"/>
    <property type="match status" value="1"/>
</dbReference>
<name>A0A3B0YLT9_9ZZZZ</name>
<evidence type="ECO:0000259" key="4">
    <source>
        <dbReference type="Pfam" id="PF00852"/>
    </source>
</evidence>
<dbReference type="InterPro" id="IPR055270">
    <property type="entry name" value="Glyco_tran_10_C"/>
</dbReference>
<dbReference type="PANTHER" id="PTHR11929">
    <property type="entry name" value="ALPHA- 1,3 -FUCOSYLTRANSFERASE"/>
    <property type="match status" value="1"/>
</dbReference>
<evidence type="ECO:0000313" key="5">
    <source>
        <dbReference type="EMBL" id="VAW81918.1"/>
    </source>
</evidence>